<evidence type="ECO:0000256" key="1">
    <source>
        <dbReference type="SAM" id="MobiDB-lite"/>
    </source>
</evidence>
<feature type="region of interest" description="Disordered" evidence="1">
    <location>
        <begin position="58"/>
        <end position="85"/>
    </location>
</feature>
<proteinExistence type="predicted"/>
<dbReference type="Proteomes" id="UP000287651">
    <property type="component" value="Unassembled WGS sequence"/>
</dbReference>
<sequence length="172" mass="19505">MHVLRTKFQKSLQGIRSLGRRIWSESTFESPADVERSDSDRISSSNEAVVAPRLACESSEQPKTARIPHMITGANQTIDGRRRDRPRKTAINQCFREKDVASEPQQRPRVPLPGVPLFVDSVPVSLDLGMFSKNCTRYFDPTVLVRSSSAMDGPIGFFFFFFVFFFFPLRVG</sequence>
<evidence type="ECO:0000313" key="3">
    <source>
        <dbReference type="Proteomes" id="UP000287651"/>
    </source>
</evidence>
<name>A0A427B1V2_ENSVE</name>
<comment type="caution">
    <text evidence="2">The sequence shown here is derived from an EMBL/GenBank/DDBJ whole genome shotgun (WGS) entry which is preliminary data.</text>
</comment>
<dbReference type="EMBL" id="AMZH03000682">
    <property type="protein sequence ID" value="RRT82498.1"/>
    <property type="molecule type" value="Genomic_DNA"/>
</dbReference>
<protein>
    <submittedName>
        <fullName evidence="2">Uncharacterized protein</fullName>
    </submittedName>
</protein>
<accession>A0A427B1V2</accession>
<gene>
    <name evidence="2" type="ORF">B296_00007155</name>
</gene>
<reference evidence="2 3" key="1">
    <citation type="journal article" date="2014" name="Agronomy (Basel)">
        <title>A Draft Genome Sequence for Ensete ventricosum, the Drought-Tolerant Tree Against Hunger.</title>
        <authorList>
            <person name="Harrison J."/>
            <person name="Moore K.A."/>
            <person name="Paszkiewicz K."/>
            <person name="Jones T."/>
            <person name="Grant M."/>
            <person name="Ambacheew D."/>
            <person name="Muzemil S."/>
            <person name="Studholme D.J."/>
        </authorList>
    </citation>
    <scope>NUCLEOTIDE SEQUENCE [LARGE SCALE GENOMIC DNA]</scope>
</reference>
<evidence type="ECO:0000313" key="2">
    <source>
        <dbReference type="EMBL" id="RRT82498.1"/>
    </source>
</evidence>
<organism evidence="2 3">
    <name type="scientific">Ensete ventricosum</name>
    <name type="common">Abyssinian banana</name>
    <name type="synonym">Musa ensete</name>
    <dbReference type="NCBI Taxonomy" id="4639"/>
    <lineage>
        <taxon>Eukaryota</taxon>
        <taxon>Viridiplantae</taxon>
        <taxon>Streptophyta</taxon>
        <taxon>Embryophyta</taxon>
        <taxon>Tracheophyta</taxon>
        <taxon>Spermatophyta</taxon>
        <taxon>Magnoliopsida</taxon>
        <taxon>Liliopsida</taxon>
        <taxon>Zingiberales</taxon>
        <taxon>Musaceae</taxon>
        <taxon>Ensete</taxon>
    </lineage>
</organism>
<dbReference type="AlphaFoldDB" id="A0A427B1V2"/>